<dbReference type="InterPro" id="IPR051553">
    <property type="entry name" value="Ran_GTPase-activating"/>
</dbReference>
<dbReference type="SUPFAM" id="SSF50985">
    <property type="entry name" value="RCC1/BLIP-II"/>
    <property type="match status" value="3"/>
</dbReference>
<evidence type="ECO:0000256" key="1">
    <source>
        <dbReference type="ARBA" id="ARBA00022658"/>
    </source>
</evidence>
<feature type="signal peptide" evidence="3">
    <location>
        <begin position="1"/>
        <end position="27"/>
    </location>
</feature>
<accession>A0A4R6Z2T5</accession>
<dbReference type="InterPro" id="IPR058923">
    <property type="entry name" value="RCC1-like_dom"/>
</dbReference>
<gene>
    <name evidence="5" type="ORF">DFR29_104363</name>
</gene>
<proteinExistence type="predicted"/>
<dbReference type="PRINTS" id="PR00633">
    <property type="entry name" value="RCCNDNSATION"/>
</dbReference>
<dbReference type="Pfam" id="PF13540">
    <property type="entry name" value="RCC1_2"/>
    <property type="match status" value="1"/>
</dbReference>
<evidence type="ECO:0000256" key="2">
    <source>
        <dbReference type="ARBA" id="ARBA00022737"/>
    </source>
</evidence>
<evidence type="ECO:0000313" key="6">
    <source>
        <dbReference type="Proteomes" id="UP000295293"/>
    </source>
</evidence>
<dbReference type="InterPro" id="IPR000408">
    <property type="entry name" value="Reg_chr_condens"/>
</dbReference>
<dbReference type="Gene3D" id="2.130.10.30">
    <property type="entry name" value="Regulator of chromosome condensation 1/beta-lactamase-inhibitor protein II"/>
    <property type="match status" value="4"/>
</dbReference>
<name>A0A4R6Z2T5_9GAMM</name>
<dbReference type="AlphaFoldDB" id="A0A4R6Z2T5"/>
<dbReference type="EMBL" id="SNZH01000004">
    <property type="protein sequence ID" value="TDR45927.1"/>
    <property type="molecule type" value="Genomic_DNA"/>
</dbReference>
<feature type="domain" description="RCC1-like" evidence="4">
    <location>
        <begin position="435"/>
        <end position="737"/>
    </location>
</feature>
<keyword evidence="2" id="KW-0677">Repeat</keyword>
<evidence type="ECO:0000256" key="3">
    <source>
        <dbReference type="SAM" id="SignalP"/>
    </source>
</evidence>
<evidence type="ECO:0000313" key="5">
    <source>
        <dbReference type="EMBL" id="TDR45927.1"/>
    </source>
</evidence>
<dbReference type="PROSITE" id="PS50012">
    <property type="entry name" value="RCC1_3"/>
    <property type="match status" value="12"/>
</dbReference>
<feature type="domain" description="RCC1-like" evidence="4">
    <location>
        <begin position="26"/>
        <end position="322"/>
    </location>
</feature>
<keyword evidence="3" id="KW-0732">Signal</keyword>
<dbReference type="PANTHER" id="PTHR45982:SF1">
    <property type="entry name" value="REGULATOR OF CHROMOSOME CONDENSATION"/>
    <property type="match status" value="1"/>
</dbReference>
<protein>
    <submittedName>
        <fullName evidence="5">Alpha-tubulin suppressor-like RCC1 family protein</fullName>
    </submittedName>
</protein>
<dbReference type="InterPro" id="IPR009091">
    <property type="entry name" value="RCC1/BLIP-II"/>
</dbReference>
<dbReference type="Proteomes" id="UP000295293">
    <property type="component" value="Unassembled WGS sequence"/>
</dbReference>
<reference evidence="5 6" key="1">
    <citation type="submission" date="2019-03" db="EMBL/GenBank/DDBJ databases">
        <title>Genomic Encyclopedia of Type Strains, Phase IV (KMG-IV): sequencing the most valuable type-strain genomes for metagenomic binning, comparative biology and taxonomic classification.</title>
        <authorList>
            <person name="Goeker M."/>
        </authorList>
    </citation>
    <scope>NUCLEOTIDE SEQUENCE [LARGE SCALE GENOMIC DNA]</scope>
    <source>
        <strain evidence="5 6">DSM 21667</strain>
    </source>
</reference>
<keyword evidence="6" id="KW-1185">Reference proteome</keyword>
<evidence type="ECO:0000259" key="4">
    <source>
        <dbReference type="Pfam" id="PF25390"/>
    </source>
</evidence>
<dbReference type="PANTHER" id="PTHR45982">
    <property type="entry name" value="REGULATOR OF CHROMOSOME CONDENSATION"/>
    <property type="match status" value="1"/>
</dbReference>
<sequence>MARRNGISLLNFLLVPLLPAGANTASAATIAAGGYHSCAIDDTTGEMRCWGRDNLGQLGDGKSVDRSAPVAVSTSVPRWLSVATGESHSCAIAANGPVYCWGYNAFGQLGDGTLTNRQTPVAVAGLNSGVRQLALGSHHSCALMHSGKINCWGNGANGRLGSGQTTNQATPAEVLTVTDAVAIGVGGGHSCAVLADGSMKCWGLNIDGQVGDGTQTDRAIPVFVSGNITAHAISLGGFHSCALNTAGALQCWGRNASGQLGDGTTIRRLTPVAIGAIGSGASQLVTGAYHSCVLASGNVLKCWGFNDTGQLGNGTVTGSTVPLNVVNATAPILALSAGLAHTCLRSSGNRIQCWGNGDYGRTGTGDSSASSPLVSLPALISGLPAGVASLSLRSNTSCASTSPGSAHCWGLNSPGQIGDGGVVRHAGPRNVAGQQSAVAGAAIGDAHGCAVKTNGTVWCWGSNTYGQIGDQTTLARPIAVQTVGITDAVQVGTGLAFSCARTAAGAVWCWGINSYGHLGDGSTTNRSQPVAVVGLNGGVVALSVGDRHACAVRSDGSVRCWGYNNLGQVGDGSQTNRLVPVAINDGFSSYVAVAAGNEHSCGITTDGQAKCWGSNVYGQLGDGSNVTRSSPAGVTTLTSGVRQIATGDYHSCALLSTGALKCWGRNNLYQLGDDTVANRTQPVTASTIAGDIQTVVLGMQASCAVLSGGSAKCWGLNSNGQLGNGSIVNTRIPEPVAQWLRDDLIFRDGFAP</sequence>
<dbReference type="Pfam" id="PF25390">
    <property type="entry name" value="WD40_RLD"/>
    <property type="match status" value="2"/>
</dbReference>
<organism evidence="5 6">
    <name type="scientific">Tahibacter aquaticus</name>
    <dbReference type="NCBI Taxonomy" id="520092"/>
    <lineage>
        <taxon>Bacteria</taxon>
        <taxon>Pseudomonadati</taxon>
        <taxon>Pseudomonadota</taxon>
        <taxon>Gammaproteobacteria</taxon>
        <taxon>Lysobacterales</taxon>
        <taxon>Rhodanobacteraceae</taxon>
        <taxon>Tahibacter</taxon>
    </lineage>
</organism>
<feature type="chain" id="PRO_5020968757" evidence="3">
    <location>
        <begin position="28"/>
        <end position="752"/>
    </location>
</feature>
<comment type="caution">
    <text evidence="5">The sequence shown here is derived from an EMBL/GenBank/DDBJ whole genome shotgun (WGS) entry which is preliminary data.</text>
</comment>
<keyword evidence="1" id="KW-0344">Guanine-nucleotide releasing factor</keyword>
<dbReference type="GO" id="GO:0005737">
    <property type="term" value="C:cytoplasm"/>
    <property type="evidence" value="ECO:0007669"/>
    <property type="project" value="TreeGrafter"/>
</dbReference>
<dbReference type="GO" id="GO:0005085">
    <property type="term" value="F:guanyl-nucleotide exchange factor activity"/>
    <property type="evidence" value="ECO:0007669"/>
    <property type="project" value="TreeGrafter"/>
</dbReference>